<dbReference type="PANTHER" id="PTHR24026">
    <property type="entry name" value="FAT ATYPICAL CADHERIN-RELATED"/>
    <property type="match status" value="1"/>
</dbReference>
<name>A0AAV2HKX9_LYMST</name>
<keyword evidence="6" id="KW-1185">Reference proteome</keyword>
<keyword evidence="3" id="KW-0106">Calcium</keyword>
<protein>
    <recommendedName>
        <fullName evidence="4">Cadherin domain-containing protein</fullName>
    </recommendedName>
</protein>
<dbReference type="SUPFAM" id="SSF49313">
    <property type="entry name" value="Cadherin-like"/>
    <property type="match status" value="1"/>
</dbReference>
<dbReference type="EMBL" id="CAXITT010000161">
    <property type="protein sequence ID" value="CAL1534115.1"/>
    <property type="molecule type" value="Genomic_DNA"/>
</dbReference>
<dbReference type="PANTHER" id="PTHR24026:SF126">
    <property type="entry name" value="PROTOCADHERIN FAT 4"/>
    <property type="match status" value="1"/>
</dbReference>
<feature type="non-terminal residue" evidence="5">
    <location>
        <position position="85"/>
    </location>
</feature>
<keyword evidence="1" id="KW-0812">Transmembrane</keyword>
<dbReference type="GO" id="GO:0005886">
    <property type="term" value="C:plasma membrane"/>
    <property type="evidence" value="ECO:0007669"/>
    <property type="project" value="UniProtKB-SubCell"/>
</dbReference>
<keyword evidence="2" id="KW-1133">Transmembrane helix</keyword>
<evidence type="ECO:0000313" key="6">
    <source>
        <dbReference type="Proteomes" id="UP001497497"/>
    </source>
</evidence>
<dbReference type="GO" id="GO:0007156">
    <property type="term" value="P:homophilic cell adhesion via plasma membrane adhesion molecules"/>
    <property type="evidence" value="ECO:0007669"/>
    <property type="project" value="InterPro"/>
</dbReference>
<dbReference type="CDD" id="cd11304">
    <property type="entry name" value="Cadherin_repeat"/>
    <property type="match status" value="1"/>
</dbReference>
<evidence type="ECO:0000256" key="2">
    <source>
        <dbReference type="ARBA" id="ARBA00022989"/>
    </source>
</evidence>
<dbReference type="Gene3D" id="2.60.40.60">
    <property type="entry name" value="Cadherins"/>
    <property type="match status" value="2"/>
</dbReference>
<comment type="caution">
    <text evidence="5">The sequence shown here is derived from an EMBL/GenBank/DDBJ whole genome shotgun (WGS) entry which is preliminary data.</text>
</comment>
<feature type="non-terminal residue" evidence="5">
    <location>
        <position position="1"/>
    </location>
</feature>
<keyword evidence="2" id="KW-0472">Membrane</keyword>
<evidence type="ECO:0000313" key="5">
    <source>
        <dbReference type="EMBL" id="CAL1534115.1"/>
    </source>
</evidence>
<proteinExistence type="predicted"/>
<dbReference type="GO" id="GO:0005509">
    <property type="term" value="F:calcium ion binding"/>
    <property type="evidence" value="ECO:0007669"/>
    <property type="project" value="UniProtKB-UniRule"/>
</dbReference>
<accession>A0AAV2HKX9</accession>
<dbReference type="Proteomes" id="UP001497497">
    <property type="component" value="Unassembled WGS sequence"/>
</dbReference>
<reference evidence="5 6" key="1">
    <citation type="submission" date="2024-04" db="EMBL/GenBank/DDBJ databases">
        <authorList>
            <consortium name="Genoscope - CEA"/>
            <person name="William W."/>
        </authorList>
    </citation>
    <scope>NUCLEOTIDE SEQUENCE [LARGE SCALE GENOMIC DNA]</scope>
</reference>
<dbReference type="InterPro" id="IPR002126">
    <property type="entry name" value="Cadherin-like_dom"/>
</dbReference>
<evidence type="ECO:0000259" key="4">
    <source>
        <dbReference type="PROSITE" id="PS50268"/>
    </source>
</evidence>
<feature type="domain" description="Cadherin" evidence="4">
    <location>
        <begin position="1"/>
        <end position="44"/>
    </location>
</feature>
<organism evidence="5 6">
    <name type="scientific">Lymnaea stagnalis</name>
    <name type="common">Great pond snail</name>
    <name type="synonym">Helix stagnalis</name>
    <dbReference type="NCBI Taxonomy" id="6523"/>
    <lineage>
        <taxon>Eukaryota</taxon>
        <taxon>Metazoa</taxon>
        <taxon>Spiralia</taxon>
        <taxon>Lophotrochozoa</taxon>
        <taxon>Mollusca</taxon>
        <taxon>Gastropoda</taxon>
        <taxon>Heterobranchia</taxon>
        <taxon>Euthyneura</taxon>
        <taxon>Panpulmonata</taxon>
        <taxon>Hygrophila</taxon>
        <taxon>Lymnaeoidea</taxon>
        <taxon>Lymnaeidae</taxon>
        <taxon>Lymnaea</taxon>
    </lineage>
</organism>
<dbReference type="Pfam" id="PF00028">
    <property type="entry name" value="Cadherin"/>
    <property type="match status" value="1"/>
</dbReference>
<dbReference type="PROSITE" id="PS50268">
    <property type="entry name" value="CADHERIN_2"/>
    <property type="match status" value="1"/>
</dbReference>
<gene>
    <name evidence="5" type="ORF">GSLYS_00008075001</name>
</gene>
<sequence length="85" mass="9272">RDSYSLKVLAVDDDRCCKDKTGSRTSSAVFTVNIIDINANKPSFTNCALYDNTASVKEKSPIGTQVIQVVATDPDRGENGRVVYE</sequence>
<dbReference type="InterPro" id="IPR015919">
    <property type="entry name" value="Cadherin-like_sf"/>
</dbReference>
<evidence type="ECO:0000256" key="3">
    <source>
        <dbReference type="PROSITE-ProRule" id="PRU00043"/>
    </source>
</evidence>
<dbReference type="AlphaFoldDB" id="A0AAV2HKX9"/>
<evidence type="ECO:0000256" key="1">
    <source>
        <dbReference type="ARBA" id="ARBA00022692"/>
    </source>
</evidence>